<sequence>MGSFWNLQRLATMLEGISESPAPLGKSKKTLSQLRAGTAPHRALIQKLLISSNEVRLELVGKLLGGESKKTLSQFRAGAAGQNIELETAKFLDGIRVARLTILEGISESPAPLNQCPV</sequence>
<protein>
    <submittedName>
        <fullName evidence="1">Uncharacterized protein</fullName>
    </submittedName>
</protein>
<evidence type="ECO:0000313" key="2">
    <source>
        <dbReference type="Proteomes" id="UP000187455"/>
    </source>
</evidence>
<dbReference type="Proteomes" id="UP000187455">
    <property type="component" value="Unassembled WGS sequence"/>
</dbReference>
<feature type="non-terminal residue" evidence="1">
    <location>
        <position position="118"/>
    </location>
</feature>
<comment type="caution">
    <text evidence="1">The sequence shown here is derived from an EMBL/GenBank/DDBJ whole genome shotgun (WGS) entry which is preliminary data.</text>
</comment>
<dbReference type="EMBL" id="LSSL01002766">
    <property type="protein sequence ID" value="OLY81111.1"/>
    <property type="molecule type" value="Genomic_DNA"/>
</dbReference>
<dbReference type="OrthoDB" id="5585372at2759"/>
<gene>
    <name evidence="1" type="ORF">AYI68_g4781</name>
</gene>
<evidence type="ECO:0000313" key="1">
    <source>
        <dbReference type="EMBL" id="OLY81111.1"/>
    </source>
</evidence>
<organism evidence="1 2">
    <name type="scientific">Smittium mucronatum</name>
    <dbReference type="NCBI Taxonomy" id="133383"/>
    <lineage>
        <taxon>Eukaryota</taxon>
        <taxon>Fungi</taxon>
        <taxon>Fungi incertae sedis</taxon>
        <taxon>Zoopagomycota</taxon>
        <taxon>Kickxellomycotina</taxon>
        <taxon>Harpellomycetes</taxon>
        <taxon>Harpellales</taxon>
        <taxon>Legeriomycetaceae</taxon>
        <taxon>Smittium</taxon>
    </lineage>
</organism>
<name>A0A1R0GW44_9FUNG</name>
<accession>A0A1R0GW44</accession>
<keyword evidence="2" id="KW-1185">Reference proteome</keyword>
<reference evidence="1 2" key="1">
    <citation type="journal article" date="2016" name="Mol. Biol. Evol.">
        <title>Genome-Wide Survey of Gut Fungi (Harpellales) Reveals the First Horizontally Transferred Ubiquitin Gene from a Mosquito Host.</title>
        <authorList>
            <person name="Wang Y."/>
            <person name="White M.M."/>
            <person name="Kvist S."/>
            <person name="Moncalvo J.M."/>
        </authorList>
    </citation>
    <scope>NUCLEOTIDE SEQUENCE [LARGE SCALE GENOMIC DNA]</scope>
    <source>
        <strain evidence="1 2">ALG-7-W6</strain>
    </source>
</reference>
<proteinExistence type="predicted"/>
<dbReference type="AlphaFoldDB" id="A0A1R0GW44"/>